<feature type="region of interest" description="Disordered" evidence="5">
    <location>
        <begin position="1"/>
        <end position="59"/>
    </location>
</feature>
<evidence type="ECO:0000256" key="5">
    <source>
        <dbReference type="SAM" id="MobiDB-lite"/>
    </source>
</evidence>
<dbReference type="EMBL" id="HACA01022020">
    <property type="protein sequence ID" value="CDW39381.1"/>
    <property type="molecule type" value="Transcribed_RNA"/>
</dbReference>
<feature type="domain" description="Cyclin C-terminal" evidence="7">
    <location>
        <begin position="351"/>
        <end position="470"/>
    </location>
</feature>
<name>A0A0K2UNT9_LEPSM</name>
<feature type="region of interest" description="Disordered" evidence="5">
    <location>
        <begin position="151"/>
        <end position="182"/>
    </location>
</feature>
<dbReference type="SMART" id="SM00385">
    <property type="entry name" value="CYCLIN"/>
    <property type="match status" value="2"/>
</dbReference>
<dbReference type="SUPFAM" id="SSF47954">
    <property type="entry name" value="Cyclin-like"/>
    <property type="match status" value="2"/>
</dbReference>
<accession>A0A0K2UNT9</accession>
<comment type="similarity">
    <text evidence="4">Belongs to the cyclin family.</text>
</comment>
<dbReference type="InterPro" id="IPR006671">
    <property type="entry name" value="Cyclin_N"/>
</dbReference>
<dbReference type="InterPro" id="IPR039361">
    <property type="entry name" value="Cyclin"/>
</dbReference>
<dbReference type="FunFam" id="1.10.472.10:FF:000001">
    <property type="entry name" value="G2/mitotic-specific cyclin"/>
    <property type="match status" value="1"/>
</dbReference>
<feature type="domain" description="Cyclin-like" evidence="6">
    <location>
        <begin position="256"/>
        <end position="342"/>
    </location>
</feature>
<dbReference type="GO" id="GO:0051301">
    <property type="term" value="P:cell division"/>
    <property type="evidence" value="ECO:0007669"/>
    <property type="project" value="UniProtKB-KW"/>
</dbReference>
<dbReference type="PIRSF" id="PIRSF001771">
    <property type="entry name" value="Cyclin_A_B_D_E"/>
    <property type="match status" value="1"/>
</dbReference>
<evidence type="ECO:0000313" key="8">
    <source>
        <dbReference type="EMBL" id="CDW39381.1"/>
    </source>
</evidence>
<evidence type="ECO:0000259" key="6">
    <source>
        <dbReference type="SMART" id="SM00385"/>
    </source>
</evidence>
<evidence type="ECO:0000256" key="3">
    <source>
        <dbReference type="ARBA" id="ARBA00023306"/>
    </source>
</evidence>
<dbReference type="InterPro" id="IPR013763">
    <property type="entry name" value="Cyclin-like_dom"/>
</dbReference>
<keyword evidence="3" id="KW-0131">Cell cycle</keyword>
<evidence type="ECO:0000259" key="7">
    <source>
        <dbReference type="SMART" id="SM01332"/>
    </source>
</evidence>
<keyword evidence="1" id="KW-0132">Cell division</keyword>
<feature type="compositionally biased region" description="Low complexity" evidence="5">
    <location>
        <begin position="1"/>
        <end position="23"/>
    </location>
</feature>
<dbReference type="InterPro" id="IPR004367">
    <property type="entry name" value="Cyclin_C-dom"/>
</dbReference>
<proteinExistence type="inferred from homology"/>
<dbReference type="OrthoDB" id="5590282at2759"/>
<evidence type="ECO:0000256" key="1">
    <source>
        <dbReference type="ARBA" id="ARBA00022618"/>
    </source>
</evidence>
<sequence length="478" mass="54044">MPRSTSLSSSTSLRSSLRLKTSLGNGSDANRMKDPPIGGLKRKASAVEGNGRSLSKASKRAAFEDITNAADNERINNKTTIKNQMKKGLTSIRSNFANKKIPVKKKAVPVISSHVVRPNIRKLDRALPKPKITSNSPKFIDSEREEILGENVLSSQTSSQDESKSFGGIALSDSENEPDRSHNKWIEETEKKWPVPPEGVIDFDLENINDPNQCSIYAAEIFDYYRSRESQFAVADYMKTGSHPEINESMRSILVDWLVEVQESFELNHETLYTSVKIFDLYLSLEKSPVKKDELQLIGATACLIACKVDERLPPPLDDFVYVCDDAYSREQIIVMERRIIQTVNYDVGYPLSYRFLRRFGRVCKVTMPVLTLARYILEMSLMKYEFNICGTSESKLAAAALILAFKIHGILGWVDTLKYYSGYSPVKDLKEIVMKLYKVISEPHLGNLKTIKDKYSHIVFHEVALVPIPERIVVDED</sequence>
<dbReference type="Pfam" id="PF00134">
    <property type="entry name" value="Cyclin_N"/>
    <property type="match status" value="1"/>
</dbReference>
<dbReference type="Gene3D" id="1.10.472.10">
    <property type="entry name" value="Cyclin-like"/>
    <property type="match status" value="2"/>
</dbReference>
<evidence type="ECO:0000256" key="4">
    <source>
        <dbReference type="RuleBase" id="RU000383"/>
    </source>
</evidence>
<dbReference type="Pfam" id="PF02984">
    <property type="entry name" value="Cyclin_C"/>
    <property type="match status" value="1"/>
</dbReference>
<dbReference type="InterPro" id="IPR046965">
    <property type="entry name" value="Cyclin_A/B-like"/>
</dbReference>
<protein>
    <submittedName>
        <fullName evidence="8">Uncharacterized protein</fullName>
    </submittedName>
</protein>
<organism evidence="8">
    <name type="scientific">Lepeophtheirus salmonis</name>
    <name type="common">Salmon louse</name>
    <name type="synonym">Caligus salmonis</name>
    <dbReference type="NCBI Taxonomy" id="72036"/>
    <lineage>
        <taxon>Eukaryota</taxon>
        <taxon>Metazoa</taxon>
        <taxon>Ecdysozoa</taxon>
        <taxon>Arthropoda</taxon>
        <taxon>Crustacea</taxon>
        <taxon>Multicrustacea</taxon>
        <taxon>Hexanauplia</taxon>
        <taxon>Copepoda</taxon>
        <taxon>Siphonostomatoida</taxon>
        <taxon>Caligidae</taxon>
        <taxon>Lepeophtheirus</taxon>
    </lineage>
</organism>
<dbReference type="PANTHER" id="PTHR10177">
    <property type="entry name" value="CYCLINS"/>
    <property type="match status" value="1"/>
</dbReference>
<feature type="domain" description="Cyclin-like" evidence="6">
    <location>
        <begin position="355"/>
        <end position="439"/>
    </location>
</feature>
<dbReference type="GO" id="GO:0044772">
    <property type="term" value="P:mitotic cell cycle phase transition"/>
    <property type="evidence" value="ECO:0007669"/>
    <property type="project" value="InterPro"/>
</dbReference>
<keyword evidence="2 4" id="KW-0195">Cyclin</keyword>
<dbReference type="CDD" id="cd20508">
    <property type="entry name" value="CYCLIN_CCNB3_rpt1"/>
    <property type="match status" value="1"/>
</dbReference>
<reference evidence="8" key="1">
    <citation type="submission" date="2014-05" db="EMBL/GenBank/DDBJ databases">
        <authorList>
            <person name="Chronopoulou M."/>
        </authorList>
    </citation>
    <scope>NUCLEOTIDE SEQUENCE</scope>
    <source>
        <tissue evidence="8">Whole organism</tissue>
    </source>
</reference>
<dbReference type="InterPro" id="IPR036915">
    <property type="entry name" value="Cyclin-like_sf"/>
</dbReference>
<dbReference type="SMART" id="SM01332">
    <property type="entry name" value="Cyclin_C"/>
    <property type="match status" value="1"/>
</dbReference>
<evidence type="ECO:0000256" key="2">
    <source>
        <dbReference type="ARBA" id="ARBA00023127"/>
    </source>
</evidence>
<dbReference type="AlphaFoldDB" id="A0A0K2UNT9"/>
<dbReference type="GO" id="GO:0016538">
    <property type="term" value="F:cyclin-dependent protein serine/threonine kinase regulator activity"/>
    <property type="evidence" value="ECO:0007669"/>
    <property type="project" value="InterPro"/>
</dbReference>